<evidence type="ECO:0000256" key="1">
    <source>
        <dbReference type="SAM" id="MobiDB-lite"/>
    </source>
</evidence>
<dbReference type="InterPro" id="IPR038511">
    <property type="entry name" value="TAP42/TAP46-like_sf"/>
</dbReference>
<feature type="compositionally biased region" description="Acidic residues" evidence="1">
    <location>
        <begin position="616"/>
        <end position="660"/>
    </location>
</feature>
<feature type="region of interest" description="Disordered" evidence="1">
    <location>
        <begin position="614"/>
        <end position="710"/>
    </location>
</feature>
<accession>A0A8J5I6P1</accession>
<sequence length="710" mass="80416">MGEWKVDDIPLPALFEEASKIHSVASGSSVDQDVVRKGIQALRRCDEMISKLGLFSSNETKDDVSTVNLKYLLVSVSFLRAMAYDLQILVRFAILTVMGALLRSYRMVPYYIGELTEKAVEDDRIKVLKISQDHLKEFISICETLELVPEAELESSSQGGPDNFATRRARKVDLHYFNKEINTLLTVNNEILIITEYRFKWQRAAEAKLQEIKEKKERRHRSLRAAALSSPVEVGEEDVLDDDGEEEREVLARSRFFVSCCTLNRFIGNASAMLAWLTTISLSICKAFDLLDMLKKEEEMLIAVKDRQSKEGEDFTQEMLDERANRAETWHRNAASRAVFSKPAEPITCATFAQDVIEGRAKVSQAHEHKHQPMIFGPASLVGGRITSERERIQAQVFQPGHRLPTMSIEEAGLREMEIMQKWQERNAKMMEEASSSWHKDITASTTDDDDDAEVEKARAWDDWKDENPRDCFLSPLLSLLLMDLTAWSVDMEALCRIKSDGATAFFSMVELLVARSVLVTERLFLLWLLLTVGWAHFYLSMRIVLFSELSVVVSQLEGYLLIAMLHCCTIVEFAAYPACGHMICVSVEAAPVSEEVKAIFGMIRRGKHEAVLENKDDDYSDVNDDEDENDEDGDDPEDDGGDDDFSGEENDNEGDGEDGPEAKGGGSEEEDADDDDNDDDEEEEDDEDEEEEDDEEDEELQQPPTKKRK</sequence>
<keyword evidence="3" id="KW-1185">Reference proteome</keyword>
<gene>
    <name evidence="2" type="ORF">ZIOFF_002244</name>
</gene>
<dbReference type="InterPro" id="IPR007304">
    <property type="entry name" value="TAP46-like"/>
</dbReference>
<dbReference type="Pfam" id="PF04177">
    <property type="entry name" value="TAP42"/>
    <property type="match status" value="2"/>
</dbReference>
<feature type="compositionally biased region" description="Acidic residues" evidence="1">
    <location>
        <begin position="668"/>
        <end position="701"/>
    </location>
</feature>
<proteinExistence type="predicted"/>
<name>A0A8J5I6P1_ZINOF</name>
<dbReference type="Gene3D" id="1.25.40.540">
    <property type="entry name" value="TAP42-like family"/>
    <property type="match status" value="2"/>
</dbReference>
<dbReference type="GO" id="GO:0051721">
    <property type="term" value="F:protein phosphatase 2A binding"/>
    <property type="evidence" value="ECO:0007669"/>
    <property type="project" value="TreeGrafter"/>
</dbReference>
<evidence type="ECO:0000313" key="2">
    <source>
        <dbReference type="EMBL" id="KAG6537159.1"/>
    </source>
</evidence>
<comment type="caution">
    <text evidence="2">The sequence shown here is derived from an EMBL/GenBank/DDBJ whole genome shotgun (WGS) entry which is preliminary data.</text>
</comment>
<dbReference type="GO" id="GO:0005829">
    <property type="term" value="C:cytosol"/>
    <property type="evidence" value="ECO:0007669"/>
    <property type="project" value="TreeGrafter"/>
</dbReference>
<organism evidence="2 3">
    <name type="scientific">Zingiber officinale</name>
    <name type="common">Ginger</name>
    <name type="synonym">Amomum zingiber</name>
    <dbReference type="NCBI Taxonomy" id="94328"/>
    <lineage>
        <taxon>Eukaryota</taxon>
        <taxon>Viridiplantae</taxon>
        <taxon>Streptophyta</taxon>
        <taxon>Embryophyta</taxon>
        <taxon>Tracheophyta</taxon>
        <taxon>Spermatophyta</taxon>
        <taxon>Magnoliopsida</taxon>
        <taxon>Liliopsida</taxon>
        <taxon>Zingiberales</taxon>
        <taxon>Zingiberaceae</taxon>
        <taxon>Zingiber</taxon>
    </lineage>
</organism>
<protein>
    <submittedName>
        <fullName evidence="2">Uncharacterized protein</fullName>
    </submittedName>
</protein>
<dbReference type="GO" id="GO:0009966">
    <property type="term" value="P:regulation of signal transduction"/>
    <property type="evidence" value="ECO:0007669"/>
    <property type="project" value="InterPro"/>
</dbReference>
<dbReference type="PANTHER" id="PTHR10933">
    <property type="entry name" value="IMMUNOGLOBULIN-BINDING PROTEIN 1"/>
    <property type="match status" value="1"/>
</dbReference>
<evidence type="ECO:0000313" key="3">
    <source>
        <dbReference type="Proteomes" id="UP000734854"/>
    </source>
</evidence>
<dbReference type="PANTHER" id="PTHR10933:SF9">
    <property type="entry name" value="IMMUNOGLOBULIN-BINDING PROTEIN 1"/>
    <property type="match status" value="1"/>
</dbReference>
<dbReference type="GO" id="GO:0035303">
    <property type="term" value="P:regulation of dephosphorylation"/>
    <property type="evidence" value="ECO:0007669"/>
    <property type="project" value="TreeGrafter"/>
</dbReference>
<dbReference type="EMBL" id="JACMSC010000001">
    <property type="protein sequence ID" value="KAG6537159.1"/>
    <property type="molecule type" value="Genomic_DNA"/>
</dbReference>
<reference evidence="2 3" key="1">
    <citation type="submission" date="2020-08" db="EMBL/GenBank/DDBJ databases">
        <title>Plant Genome Project.</title>
        <authorList>
            <person name="Zhang R.-G."/>
        </authorList>
    </citation>
    <scope>NUCLEOTIDE SEQUENCE [LARGE SCALE GENOMIC DNA]</scope>
    <source>
        <tissue evidence="2">Rhizome</tissue>
    </source>
</reference>
<dbReference type="AlphaFoldDB" id="A0A8J5I6P1"/>
<dbReference type="Proteomes" id="UP000734854">
    <property type="component" value="Unassembled WGS sequence"/>
</dbReference>